<feature type="region of interest" description="Disordered" evidence="1">
    <location>
        <begin position="1"/>
        <end position="21"/>
    </location>
</feature>
<sequence>MFTVEVDDFAQSGGTHSHRRDLLHLHNAEFE</sequence>
<dbReference type="EMBL" id="DUZY01000002">
    <property type="protein sequence ID" value="DAD29935.1"/>
    <property type="molecule type" value="Genomic_DNA"/>
</dbReference>
<protein>
    <submittedName>
        <fullName evidence="2">Uncharacterized protein</fullName>
    </submittedName>
</protein>
<organism evidence="2 3">
    <name type="scientific">Nelumbo nucifera</name>
    <name type="common">Sacred lotus</name>
    <dbReference type="NCBI Taxonomy" id="4432"/>
    <lineage>
        <taxon>Eukaryota</taxon>
        <taxon>Viridiplantae</taxon>
        <taxon>Streptophyta</taxon>
        <taxon>Embryophyta</taxon>
        <taxon>Tracheophyta</taxon>
        <taxon>Spermatophyta</taxon>
        <taxon>Magnoliopsida</taxon>
        <taxon>Proteales</taxon>
        <taxon>Nelumbonaceae</taxon>
        <taxon>Nelumbo</taxon>
    </lineage>
</organism>
<dbReference type="Proteomes" id="UP000607653">
    <property type="component" value="Unassembled WGS sequence"/>
</dbReference>
<proteinExistence type="predicted"/>
<evidence type="ECO:0000256" key="1">
    <source>
        <dbReference type="SAM" id="MobiDB-lite"/>
    </source>
</evidence>
<evidence type="ECO:0000313" key="3">
    <source>
        <dbReference type="Proteomes" id="UP000607653"/>
    </source>
</evidence>
<gene>
    <name evidence="2" type="ORF">HUJ06_031403</name>
</gene>
<comment type="caution">
    <text evidence="2">The sequence shown here is derived from an EMBL/GenBank/DDBJ whole genome shotgun (WGS) entry which is preliminary data.</text>
</comment>
<reference evidence="2 3" key="1">
    <citation type="journal article" date="2020" name="Mol. Biol. Evol.">
        <title>Distinct Expression and Methylation Patterns for Genes with Different Fates following a Single Whole-Genome Duplication in Flowering Plants.</title>
        <authorList>
            <person name="Shi T."/>
            <person name="Rahmani R.S."/>
            <person name="Gugger P.F."/>
            <person name="Wang M."/>
            <person name="Li H."/>
            <person name="Zhang Y."/>
            <person name="Li Z."/>
            <person name="Wang Q."/>
            <person name="Van de Peer Y."/>
            <person name="Marchal K."/>
            <person name="Chen J."/>
        </authorList>
    </citation>
    <scope>NUCLEOTIDE SEQUENCE [LARGE SCALE GENOMIC DNA]</scope>
    <source>
        <tissue evidence="2">Leaf</tissue>
    </source>
</reference>
<keyword evidence="3" id="KW-1185">Reference proteome</keyword>
<name>A0A822YG24_NELNU</name>
<accession>A0A822YG24</accession>
<evidence type="ECO:0000313" key="2">
    <source>
        <dbReference type="EMBL" id="DAD29935.1"/>
    </source>
</evidence>
<dbReference type="AlphaFoldDB" id="A0A822YG24"/>